<dbReference type="CDD" id="cd00833">
    <property type="entry name" value="PKS"/>
    <property type="match status" value="1"/>
</dbReference>
<dbReference type="SUPFAM" id="SSF47336">
    <property type="entry name" value="ACP-like"/>
    <property type="match status" value="1"/>
</dbReference>
<dbReference type="GO" id="GO:0071770">
    <property type="term" value="P:DIM/DIP cell wall layer assembly"/>
    <property type="evidence" value="ECO:0007669"/>
    <property type="project" value="TreeGrafter"/>
</dbReference>
<dbReference type="GO" id="GO:0005886">
    <property type="term" value="C:plasma membrane"/>
    <property type="evidence" value="ECO:0007669"/>
    <property type="project" value="TreeGrafter"/>
</dbReference>
<dbReference type="InterPro" id="IPR014031">
    <property type="entry name" value="Ketoacyl_synth_C"/>
</dbReference>
<dbReference type="GO" id="GO:0004312">
    <property type="term" value="F:fatty acid synthase activity"/>
    <property type="evidence" value="ECO:0007669"/>
    <property type="project" value="TreeGrafter"/>
</dbReference>
<dbReference type="InterPro" id="IPR018201">
    <property type="entry name" value="Ketoacyl_synth_AS"/>
</dbReference>
<dbReference type="EMBL" id="VIWX01000006">
    <property type="protein sequence ID" value="TWF92801.1"/>
    <property type="molecule type" value="Genomic_DNA"/>
</dbReference>
<evidence type="ECO:0000313" key="6">
    <source>
        <dbReference type="EMBL" id="TWF92801.1"/>
    </source>
</evidence>
<comment type="caution">
    <text evidence="6">The sequence shown here is derived from an EMBL/GenBank/DDBJ whole genome shotgun (WGS) entry which is preliminary data.</text>
</comment>
<dbReference type="Pfam" id="PF22621">
    <property type="entry name" value="CurL-like_PKS_C"/>
    <property type="match status" value="1"/>
</dbReference>
<feature type="domain" description="Carrier" evidence="4">
    <location>
        <begin position="531"/>
        <end position="606"/>
    </location>
</feature>
<dbReference type="Pfam" id="PF00550">
    <property type="entry name" value="PP-binding"/>
    <property type="match status" value="1"/>
</dbReference>
<dbReference type="Gene3D" id="3.40.47.10">
    <property type="match status" value="1"/>
</dbReference>
<gene>
    <name evidence="6" type="ORF">FHU35_1683</name>
</gene>
<evidence type="ECO:0000256" key="3">
    <source>
        <dbReference type="ARBA" id="ARBA00022679"/>
    </source>
</evidence>
<name>A0A561U0C8_9PSEU</name>
<keyword evidence="3" id="KW-0808">Transferase</keyword>
<evidence type="ECO:0000256" key="2">
    <source>
        <dbReference type="ARBA" id="ARBA00022553"/>
    </source>
</evidence>
<sequence length="610" mass="64314">MSCRLPGANSPDQLWELLRRGVDATSETPAQRYDAPALRATGPGGLAGSRAGYVDGIADFDADFFAMSTAEATALDPQQRLLLMCAWEAFEDSGLVPARLRGSRTGVFVGNSRADFLETALQRGLSSATATQLGNVRSLLSARLSHFFDLRGPSVVVDTACSSALTAVHQAVQSLRSGEIPVAVVAGVNLPLRPDEAAMMSHAGAMSADGRSRFGSAEADGHAPADAVAVVVLKPLETALADGDRVRAVIAGSAVGNDGRSSDSVLNPSLDGQLDVLRWAYRDARVEPSAVDFVEAHGSGSPLLDPLELTALGEVMGTSRSPRQPLLVGSVKSNLGHAEAAGGLVGLIKAALCLEHRQVPPSLHAGLPRTDVDWTGLSIPRALTDIPARAIAGVSAQGSSALNAHVVLRSAEPAPRTPDDGTRWPLVLSARTPEALAELTRAYAEHLAGPGTAFPVRDLCRSAALRRTRFEHQAVAIGATHRELVQSLTTGSTPELDRFLGAESVDRGGLFGPGPNVPLPTYPWQARRCWPGEEPAGDDPAEWLLGKHARTGFDEDSALADIGIDSLAKLQLLVELQQRTGHEVDPEQLAALRTVGQLHAWARELMEVSR</sequence>
<feature type="domain" description="Ketosynthase family 3 (KS3)" evidence="5">
    <location>
        <begin position="1"/>
        <end position="410"/>
    </location>
</feature>
<dbReference type="SMART" id="SM00825">
    <property type="entry name" value="PKS_KS"/>
    <property type="match status" value="1"/>
</dbReference>
<dbReference type="AlphaFoldDB" id="A0A561U0C8"/>
<dbReference type="Gene3D" id="1.10.1200.10">
    <property type="entry name" value="ACP-like"/>
    <property type="match status" value="1"/>
</dbReference>
<accession>A0A561U0C8</accession>
<keyword evidence="2" id="KW-0597">Phosphoprotein</keyword>
<dbReference type="PANTHER" id="PTHR43775">
    <property type="entry name" value="FATTY ACID SYNTHASE"/>
    <property type="match status" value="1"/>
</dbReference>
<dbReference type="InterPro" id="IPR020841">
    <property type="entry name" value="PKS_Beta-ketoAc_synthase_dom"/>
</dbReference>
<evidence type="ECO:0000313" key="7">
    <source>
        <dbReference type="Proteomes" id="UP000316184"/>
    </source>
</evidence>
<dbReference type="PANTHER" id="PTHR43775:SF37">
    <property type="entry name" value="SI:DKEY-61P9.11"/>
    <property type="match status" value="1"/>
</dbReference>
<dbReference type="Proteomes" id="UP000316184">
    <property type="component" value="Unassembled WGS sequence"/>
</dbReference>
<dbReference type="Gene3D" id="3.30.70.3290">
    <property type="match status" value="1"/>
</dbReference>
<evidence type="ECO:0000256" key="1">
    <source>
        <dbReference type="ARBA" id="ARBA00022450"/>
    </source>
</evidence>
<dbReference type="PROSITE" id="PS52004">
    <property type="entry name" value="KS3_2"/>
    <property type="match status" value="1"/>
</dbReference>
<dbReference type="GO" id="GO:0006633">
    <property type="term" value="P:fatty acid biosynthetic process"/>
    <property type="evidence" value="ECO:0007669"/>
    <property type="project" value="InterPro"/>
</dbReference>
<evidence type="ECO:0000259" key="4">
    <source>
        <dbReference type="PROSITE" id="PS50075"/>
    </source>
</evidence>
<dbReference type="PROSITE" id="PS00606">
    <property type="entry name" value="KS3_1"/>
    <property type="match status" value="1"/>
</dbReference>
<dbReference type="Pfam" id="PF02801">
    <property type="entry name" value="Ketoacyl-synt_C"/>
    <property type="match status" value="1"/>
</dbReference>
<dbReference type="InterPro" id="IPR036736">
    <property type="entry name" value="ACP-like_sf"/>
</dbReference>
<dbReference type="InterPro" id="IPR014030">
    <property type="entry name" value="Ketoacyl_synth_N"/>
</dbReference>
<proteinExistence type="predicted"/>
<keyword evidence="7" id="KW-1185">Reference proteome</keyword>
<organism evidence="6 7">
    <name type="scientific">Saccharopolyspora dendranthemae</name>
    <dbReference type="NCBI Taxonomy" id="1181886"/>
    <lineage>
        <taxon>Bacteria</taxon>
        <taxon>Bacillati</taxon>
        <taxon>Actinomycetota</taxon>
        <taxon>Actinomycetes</taxon>
        <taxon>Pseudonocardiales</taxon>
        <taxon>Pseudonocardiaceae</taxon>
        <taxon>Saccharopolyspora</taxon>
    </lineage>
</organism>
<evidence type="ECO:0000259" key="5">
    <source>
        <dbReference type="PROSITE" id="PS52004"/>
    </source>
</evidence>
<dbReference type="PROSITE" id="PS50075">
    <property type="entry name" value="CARRIER"/>
    <property type="match status" value="1"/>
</dbReference>
<reference evidence="6 7" key="1">
    <citation type="submission" date="2019-06" db="EMBL/GenBank/DDBJ databases">
        <title>Sequencing the genomes of 1000 actinobacteria strains.</title>
        <authorList>
            <person name="Klenk H.-P."/>
        </authorList>
    </citation>
    <scope>NUCLEOTIDE SEQUENCE [LARGE SCALE GENOMIC DNA]</scope>
    <source>
        <strain evidence="6 7">DSM 46699</strain>
    </source>
</reference>
<dbReference type="InterPro" id="IPR009081">
    <property type="entry name" value="PP-bd_ACP"/>
</dbReference>
<dbReference type="SUPFAM" id="SSF53901">
    <property type="entry name" value="Thiolase-like"/>
    <property type="match status" value="1"/>
</dbReference>
<dbReference type="InterPro" id="IPR050091">
    <property type="entry name" value="PKS_NRPS_Biosynth_Enz"/>
</dbReference>
<protein>
    <submittedName>
        <fullName evidence="6">Phosphopantetheine binding protein</fullName>
    </submittedName>
</protein>
<keyword evidence="1" id="KW-0596">Phosphopantetheine</keyword>
<dbReference type="GO" id="GO:0004315">
    <property type="term" value="F:3-oxoacyl-[acyl-carrier-protein] synthase activity"/>
    <property type="evidence" value="ECO:0007669"/>
    <property type="project" value="InterPro"/>
</dbReference>
<dbReference type="InterPro" id="IPR016039">
    <property type="entry name" value="Thiolase-like"/>
</dbReference>
<dbReference type="Pfam" id="PF00109">
    <property type="entry name" value="ketoacyl-synt"/>
    <property type="match status" value="1"/>
</dbReference>
<dbReference type="GO" id="GO:0005737">
    <property type="term" value="C:cytoplasm"/>
    <property type="evidence" value="ECO:0007669"/>
    <property type="project" value="TreeGrafter"/>
</dbReference>